<dbReference type="Pfam" id="PF00013">
    <property type="entry name" value="KH_1"/>
    <property type="match status" value="1"/>
</dbReference>
<dbReference type="InterPro" id="IPR002999">
    <property type="entry name" value="Tudor"/>
</dbReference>
<dbReference type="SUPFAM" id="SSF54791">
    <property type="entry name" value="Eukaryotic type KH-domain (KH-domain type I)"/>
    <property type="match status" value="1"/>
</dbReference>
<accession>N6U5F4</accession>
<dbReference type="SMART" id="SM00322">
    <property type="entry name" value="KH"/>
    <property type="match status" value="1"/>
</dbReference>
<organism evidence="1">
    <name type="scientific">Dendroctonus ponderosae</name>
    <name type="common">Mountain pine beetle</name>
    <dbReference type="NCBI Taxonomy" id="77166"/>
    <lineage>
        <taxon>Eukaryota</taxon>
        <taxon>Metazoa</taxon>
        <taxon>Ecdysozoa</taxon>
        <taxon>Arthropoda</taxon>
        <taxon>Hexapoda</taxon>
        <taxon>Insecta</taxon>
        <taxon>Pterygota</taxon>
        <taxon>Neoptera</taxon>
        <taxon>Endopterygota</taxon>
        <taxon>Coleoptera</taxon>
        <taxon>Polyphaga</taxon>
        <taxon>Cucujiformia</taxon>
        <taxon>Curculionidae</taxon>
        <taxon>Scolytinae</taxon>
        <taxon>Dendroctonus</taxon>
    </lineage>
</organism>
<dbReference type="Gene3D" id="3.30.1370.10">
    <property type="entry name" value="K Homology domain, type 1"/>
    <property type="match status" value="1"/>
</dbReference>
<dbReference type="GO" id="GO:0005739">
    <property type="term" value="C:mitochondrion"/>
    <property type="evidence" value="ECO:0007669"/>
    <property type="project" value="UniProtKB-ARBA"/>
</dbReference>
<dbReference type="GO" id="GO:0003723">
    <property type="term" value="F:RNA binding"/>
    <property type="evidence" value="ECO:0007669"/>
    <property type="project" value="UniProtKB-UniRule"/>
</dbReference>
<dbReference type="InterPro" id="IPR004088">
    <property type="entry name" value="KH_dom_type_1"/>
</dbReference>
<dbReference type="AlphaFoldDB" id="N6U5F4"/>
<dbReference type="Gene3D" id="2.30.30.140">
    <property type="match status" value="1"/>
</dbReference>
<dbReference type="PANTHER" id="PTHR22948:SF65">
    <property type="entry name" value="A-KINASE ANCHORING PROTEIN 1"/>
    <property type="match status" value="1"/>
</dbReference>
<dbReference type="CDD" id="cd20407">
    <property type="entry name" value="Tudor_AKAP1"/>
    <property type="match status" value="1"/>
</dbReference>
<dbReference type="InterPro" id="IPR035437">
    <property type="entry name" value="SNase_OB-fold_sf"/>
</dbReference>
<dbReference type="SUPFAM" id="SSF63748">
    <property type="entry name" value="Tudor/PWWP/MBT"/>
    <property type="match status" value="1"/>
</dbReference>
<dbReference type="InterPro" id="IPR004087">
    <property type="entry name" value="KH_dom"/>
</dbReference>
<dbReference type="SMART" id="SM00333">
    <property type="entry name" value="TUDOR"/>
    <property type="match status" value="1"/>
</dbReference>
<protein>
    <submittedName>
        <fullName evidence="1">Uncharacterized protein</fullName>
    </submittedName>
</protein>
<sequence length="355" mass="39646">MCTWVLNNRRSNDSGKGGSDVATPPSARTPQLASNSQNLKTSYEFLIPQQFVGKLIGRNGSFVKTIKEHCHAYVYVQKHSEVVISKNLCQVCIVEGTPLEIEKALKMIRERFPLRKYSEITLEQIELAPSVATVSLIPDHLYLKLVEGVNNDTVLSCMVAPDHLFMQQPTHPSYPALSMLTRSMDSCYSSTHSPLLPYPIPENTVCAAFSVDSWHRAIVLSTDDETKTSYVKFLDFGGYAYVENDSLRQIRHDFMLLPFQAAECFLSNIKSKSENGCWPEEAYSLVAASTRGRIIYTQIADYTPDGIPLVLCFIVLPDRGVVFLNRKLVDEGFADWIENEAVAEAEVEGPPVAVL</sequence>
<dbReference type="CDD" id="cd22395">
    <property type="entry name" value="KH-I_AKAP1"/>
    <property type="match status" value="1"/>
</dbReference>
<dbReference type="EMBL" id="KB740997">
    <property type="protein sequence ID" value="ENN75881.1"/>
    <property type="molecule type" value="Genomic_DNA"/>
</dbReference>
<gene>
    <name evidence="1" type="ORF">YQE_07610</name>
</gene>
<dbReference type="InterPro" id="IPR050621">
    <property type="entry name" value="Tudor_domain_containing"/>
</dbReference>
<dbReference type="InterPro" id="IPR047367">
    <property type="entry name" value="Tudor_AKAP1"/>
</dbReference>
<dbReference type="PROSITE" id="PS50084">
    <property type="entry name" value="KH_TYPE_1"/>
    <property type="match status" value="1"/>
</dbReference>
<reference evidence="1" key="1">
    <citation type="journal article" date="2013" name="Genome Biol.">
        <title>Draft genome of the mountain pine beetle, Dendroctonus ponderosae Hopkins, a major forest pest.</title>
        <authorList>
            <person name="Keeling C.I."/>
            <person name="Yuen M.M."/>
            <person name="Liao N.Y."/>
            <person name="Docking T.R."/>
            <person name="Chan S.K."/>
            <person name="Taylor G.A."/>
            <person name="Palmquist D.L."/>
            <person name="Jackman S.D."/>
            <person name="Nguyen A."/>
            <person name="Li M."/>
            <person name="Henderson H."/>
            <person name="Janes J.K."/>
            <person name="Zhao Y."/>
            <person name="Pandoh P."/>
            <person name="Moore R."/>
            <person name="Sperling F.A."/>
            <person name="Huber D.P."/>
            <person name="Birol I."/>
            <person name="Jones S.J."/>
            <person name="Bohlmann J."/>
        </authorList>
    </citation>
    <scope>NUCLEOTIDE SEQUENCE</scope>
</reference>
<evidence type="ECO:0000313" key="1">
    <source>
        <dbReference type="EMBL" id="ENN75881.1"/>
    </source>
</evidence>
<dbReference type="GO" id="GO:0010468">
    <property type="term" value="P:regulation of gene expression"/>
    <property type="evidence" value="ECO:0007669"/>
    <property type="project" value="UniProtKB-ARBA"/>
</dbReference>
<dbReference type="OrthoDB" id="10069557at2759"/>
<dbReference type="OMA" id="MIIRPHH"/>
<feature type="non-terminal residue" evidence="1">
    <location>
        <position position="1"/>
    </location>
</feature>
<dbReference type="PROSITE" id="PS50304">
    <property type="entry name" value="TUDOR"/>
    <property type="match status" value="1"/>
</dbReference>
<proteinExistence type="predicted"/>
<name>N6U5F4_DENPD</name>
<dbReference type="HOGENOM" id="CLU_039971_0_0_1"/>
<dbReference type="InterPro" id="IPR047368">
    <property type="entry name" value="KH-I_AKAP1"/>
</dbReference>
<dbReference type="Gene3D" id="2.40.50.90">
    <property type="match status" value="1"/>
</dbReference>
<dbReference type="InterPro" id="IPR036612">
    <property type="entry name" value="KH_dom_type_1_sf"/>
</dbReference>
<dbReference type="PANTHER" id="PTHR22948">
    <property type="entry name" value="TUDOR DOMAIN CONTAINING PROTEIN"/>
    <property type="match status" value="1"/>
</dbReference>
<dbReference type="Pfam" id="PF00567">
    <property type="entry name" value="TUDOR"/>
    <property type="match status" value="1"/>
</dbReference>